<keyword evidence="3" id="KW-1185">Reference proteome</keyword>
<proteinExistence type="predicted"/>
<keyword evidence="1 2" id="KW-0808">Transferase</keyword>
<dbReference type="GO" id="GO:0016757">
    <property type="term" value="F:glycosyltransferase activity"/>
    <property type="evidence" value="ECO:0007669"/>
    <property type="project" value="TreeGrafter"/>
</dbReference>
<dbReference type="PANTHER" id="PTHR46401:SF2">
    <property type="entry name" value="GLYCOSYLTRANSFERASE WBBK-RELATED"/>
    <property type="match status" value="1"/>
</dbReference>
<dbReference type="EMBL" id="CP001720">
    <property type="protein sequence ID" value="ACV64787.1"/>
    <property type="molecule type" value="Genomic_DNA"/>
</dbReference>
<dbReference type="Gene3D" id="3.40.50.2000">
    <property type="entry name" value="Glycogen Phosphorylase B"/>
    <property type="match status" value="1"/>
</dbReference>
<dbReference type="Proteomes" id="UP000002217">
    <property type="component" value="Chromosome"/>
</dbReference>
<evidence type="ECO:0000313" key="3">
    <source>
        <dbReference type="Proteomes" id="UP000002217"/>
    </source>
</evidence>
<dbReference type="STRING" id="485916.Dtox_4117"/>
<protein>
    <submittedName>
        <fullName evidence="2">Glycosyl transferase group 1</fullName>
    </submittedName>
</protein>
<dbReference type="AlphaFoldDB" id="C8VYR6"/>
<accession>C8VYR6</accession>
<dbReference type="KEGG" id="dae:Dtox_4117"/>
<organism evidence="2 3">
    <name type="scientific">Desulfofarcimen acetoxidans (strain ATCC 49208 / DSM 771 / KCTC 5769 / VKM B-1644 / 5575)</name>
    <name type="common">Desulfotomaculum acetoxidans</name>
    <dbReference type="NCBI Taxonomy" id="485916"/>
    <lineage>
        <taxon>Bacteria</taxon>
        <taxon>Bacillati</taxon>
        <taxon>Bacillota</taxon>
        <taxon>Clostridia</taxon>
        <taxon>Eubacteriales</taxon>
        <taxon>Peptococcaceae</taxon>
        <taxon>Desulfofarcimen</taxon>
    </lineage>
</organism>
<name>C8VYR6_DESAS</name>
<dbReference type="CAZy" id="GT4">
    <property type="family name" value="Glycosyltransferase Family 4"/>
</dbReference>
<sequence>MMKQFRAVVLVGMYEWHDREINDTVRCLARAFEGFDRYYIDPPKGLRALKGNMSYVLKSPRWQWSQDGEVAVGVPPLGFLPVKLGLRERANRCAACGLIRRLKRNYGADWREHTLFYVSSGSYTITGFIDMLAPKHMVFHLLDDNFAFPIIKNDRRVWEENKAFMDFMLLHSSLVLAVSQELVGKYSEMYNRKIYLLGNGVDVEHFSPENKAWPEAPELAGISEPVLLFIGAVNSWIDIGLLKELAEKRPAYKLVIIGPCYESSIDLAVWNSLKEMSGVLWLGSRPFAELPHYIQHASVLLLPRTRDEHSLASDPLKLYEYLATGKPVVAVGIPAVQKFAAFVYAAAGREDFIKLTDRALSEWNEEKQSLQLAAAEEYSWSSRIGTILKLLAETG</sequence>
<gene>
    <name evidence="2" type="ordered locus">Dtox_4117</name>
</gene>
<evidence type="ECO:0000256" key="1">
    <source>
        <dbReference type="ARBA" id="ARBA00022679"/>
    </source>
</evidence>
<dbReference type="SUPFAM" id="SSF53756">
    <property type="entry name" value="UDP-Glycosyltransferase/glycogen phosphorylase"/>
    <property type="match status" value="1"/>
</dbReference>
<dbReference type="HOGENOM" id="CLU_041132_3_1_9"/>
<dbReference type="Pfam" id="PF13692">
    <property type="entry name" value="Glyco_trans_1_4"/>
    <property type="match status" value="1"/>
</dbReference>
<evidence type="ECO:0000313" key="2">
    <source>
        <dbReference type="EMBL" id="ACV64787.1"/>
    </source>
</evidence>
<dbReference type="PANTHER" id="PTHR46401">
    <property type="entry name" value="GLYCOSYLTRANSFERASE WBBK-RELATED"/>
    <property type="match status" value="1"/>
</dbReference>
<dbReference type="OrthoDB" id="9816564at2"/>
<dbReference type="GO" id="GO:0009103">
    <property type="term" value="P:lipopolysaccharide biosynthetic process"/>
    <property type="evidence" value="ECO:0007669"/>
    <property type="project" value="TreeGrafter"/>
</dbReference>
<reference evidence="2 3" key="1">
    <citation type="journal article" date="2009" name="Stand. Genomic Sci.">
        <title>Complete genome sequence of Desulfotomaculum acetoxidans type strain (5575).</title>
        <authorList>
            <person name="Spring S."/>
            <person name="Lapidus A."/>
            <person name="Schroder M."/>
            <person name="Gleim D."/>
            <person name="Sims D."/>
            <person name="Meincke L."/>
            <person name="Glavina Del Rio T."/>
            <person name="Tice H."/>
            <person name="Copeland A."/>
            <person name="Cheng J.F."/>
            <person name="Lucas S."/>
            <person name="Chen F."/>
            <person name="Nolan M."/>
            <person name="Bruce D."/>
            <person name="Goodwin L."/>
            <person name="Pitluck S."/>
            <person name="Ivanova N."/>
            <person name="Mavromatis K."/>
            <person name="Mikhailova N."/>
            <person name="Pati A."/>
            <person name="Chen A."/>
            <person name="Palaniappan K."/>
            <person name="Land M."/>
            <person name="Hauser L."/>
            <person name="Chang Y.J."/>
            <person name="Jeffries C.D."/>
            <person name="Chain P."/>
            <person name="Saunders E."/>
            <person name="Brettin T."/>
            <person name="Detter J.C."/>
            <person name="Goker M."/>
            <person name="Bristow J."/>
            <person name="Eisen J.A."/>
            <person name="Markowitz V."/>
            <person name="Hugenholtz P."/>
            <person name="Kyrpides N.C."/>
            <person name="Klenk H.P."/>
            <person name="Han C."/>
        </authorList>
    </citation>
    <scope>NUCLEOTIDE SEQUENCE [LARGE SCALE GENOMIC DNA]</scope>
    <source>
        <strain evidence="3">ATCC 49208 / DSM 771 / VKM B-1644</strain>
    </source>
</reference>
<dbReference type="eggNOG" id="COG0438">
    <property type="taxonomic scope" value="Bacteria"/>
</dbReference>